<accession>A0ABX2ZNZ4</accession>
<evidence type="ECO:0000313" key="2">
    <source>
        <dbReference type="Proteomes" id="UP000094580"/>
    </source>
</evidence>
<dbReference type="EMBL" id="MDKC01000023">
    <property type="protein sequence ID" value="ODG91440.1"/>
    <property type="molecule type" value="Genomic_DNA"/>
</dbReference>
<dbReference type="RefSeq" id="WP_069034203.1">
    <property type="nucleotide sequence ID" value="NZ_MDKC01000023.1"/>
</dbReference>
<gene>
    <name evidence="1" type="ORF">BED47_07220</name>
</gene>
<evidence type="ECO:0000313" key="1">
    <source>
        <dbReference type="EMBL" id="ODG91440.1"/>
    </source>
</evidence>
<organism evidence="1 2">
    <name type="scientific">Gottfriedia luciferensis</name>
    <dbReference type="NCBI Taxonomy" id="178774"/>
    <lineage>
        <taxon>Bacteria</taxon>
        <taxon>Bacillati</taxon>
        <taxon>Bacillota</taxon>
        <taxon>Bacilli</taxon>
        <taxon>Bacillales</taxon>
        <taxon>Bacillaceae</taxon>
        <taxon>Gottfriedia</taxon>
    </lineage>
</organism>
<sequence length="187" mass="21650">MSEQHGISISKSTSPENRSHILKRAQKLIGKKVFLETFLFNYRGRLVSINEDHSLNLIILASDEVFRQIRIDLALVIEIGKLSCKSVSSRNEQGDFTSDESSQAKRHYITVSERTSPQTQKRINRLAKDFKGEVVIVKTLIYHYVVCINEIHDSYITVHQLIDFDPHFAIEFRIDKNIIYEIVDFPN</sequence>
<keyword evidence="2" id="KW-1185">Reference proteome</keyword>
<name>A0ABX2ZNZ4_9BACI</name>
<proteinExistence type="predicted"/>
<reference evidence="1 2" key="1">
    <citation type="submission" date="2016-07" db="EMBL/GenBank/DDBJ databases">
        <authorList>
            <person name="Townsley L."/>
            <person name="Shank E.A."/>
        </authorList>
    </citation>
    <scope>NUCLEOTIDE SEQUENCE [LARGE SCALE GENOMIC DNA]</scope>
    <source>
        <strain evidence="1 2">CH01</strain>
    </source>
</reference>
<protein>
    <submittedName>
        <fullName evidence="1">Uncharacterized protein</fullName>
    </submittedName>
</protein>
<comment type="caution">
    <text evidence="1">The sequence shown here is derived from an EMBL/GenBank/DDBJ whole genome shotgun (WGS) entry which is preliminary data.</text>
</comment>
<dbReference type="Proteomes" id="UP000094580">
    <property type="component" value="Unassembled WGS sequence"/>
</dbReference>